<evidence type="ECO:0000256" key="2">
    <source>
        <dbReference type="ARBA" id="ARBA00022598"/>
    </source>
</evidence>
<gene>
    <name evidence="8" type="ORF">SAMN05421825_2927</name>
</gene>
<evidence type="ECO:0000259" key="6">
    <source>
        <dbReference type="Pfam" id="PF13193"/>
    </source>
</evidence>
<dbReference type="AlphaFoldDB" id="A0A1G7SB81"/>
<dbReference type="SUPFAM" id="SSF56801">
    <property type="entry name" value="Acetyl-CoA synthetase-like"/>
    <property type="match status" value="1"/>
</dbReference>
<dbReference type="InterPro" id="IPR005914">
    <property type="entry name" value="Acac_CoA_synth"/>
</dbReference>
<evidence type="ECO:0000256" key="1">
    <source>
        <dbReference type="ARBA" id="ARBA00006432"/>
    </source>
</evidence>
<organism evidence="8 9">
    <name type="scientific">Epilithonimonas hungarica</name>
    <dbReference type="NCBI Taxonomy" id="454006"/>
    <lineage>
        <taxon>Bacteria</taxon>
        <taxon>Pseudomonadati</taxon>
        <taxon>Bacteroidota</taxon>
        <taxon>Flavobacteriia</taxon>
        <taxon>Flavobacteriales</taxon>
        <taxon>Weeksellaceae</taxon>
        <taxon>Chryseobacterium group</taxon>
        <taxon>Epilithonimonas</taxon>
    </lineage>
</organism>
<comment type="similarity">
    <text evidence="1">Belongs to the ATP-dependent AMP-binding enzyme family.</text>
</comment>
<dbReference type="Pfam" id="PF13193">
    <property type="entry name" value="AMP-binding_C"/>
    <property type="match status" value="1"/>
</dbReference>
<protein>
    <submittedName>
        <fullName evidence="8">Acetoacetyl-CoA synthetase</fullName>
    </submittedName>
</protein>
<dbReference type="PANTHER" id="PTHR42921">
    <property type="entry name" value="ACETOACETYL-COA SYNTHETASE"/>
    <property type="match status" value="1"/>
</dbReference>
<dbReference type="NCBIfam" id="NF002937">
    <property type="entry name" value="PRK03584.1"/>
    <property type="match status" value="1"/>
</dbReference>
<dbReference type="InterPro" id="IPR042099">
    <property type="entry name" value="ANL_N_sf"/>
</dbReference>
<proteinExistence type="inferred from homology"/>
<evidence type="ECO:0000259" key="7">
    <source>
        <dbReference type="Pfam" id="PF16177"/>
    </source>
</evidence>
<dbReference type="GO" id="GO:0030729">
    <property type="term" value="F:acetoacetate-CoA ligase activity"/>
    <property type="evidence" value="ECO:0007669"/>
    <property type="project" value="InterPro"/>
</dbReference>
<feature type="domain" description="AMP-dependent synthetase/ligase" evidence="5">
    <location>
        <begin position="104"/>
        <end position="477"/>
    </location>
</feature>
<dbReference type="Gene3D" id="3.40.50.12780">
    <property type="entry name" value="N-terminal domain of ligase-like"/>
    <property type="match status" value="1"/>
</dbReference>
<evidence type="ECO:0000259" key="5">
    <source>
        <dbReference type="Pfam" id="PF00501"/>
    </source>
</evidence>
<dbReference type="Pfam" id="PF00501">
    <property type="entry name" value="AMP-binding"/>
    <property type="match status" value="1"/>
</dbReference>
<dbReference type="RefSeq" id="WP_089874139.1">
    <property type="nucleotide sequence ID" value="NZ_FNBH01000003.1"/>
</dbReference>
<keyword evidence="4" id="KW-0067">ATP-binding</keyword>
<reference evidence="9" key="1">
    <citation type="submission" date="2016-10" db="EMBL/GenBank/DDBJ databases">
        <authorList>
            <person name="Varghese N."/>
            <person name="Submissions S."/>
        </authorList>
    </citation>
    <scope>NUCLEOTIDE SEQUENCE [LARGE SCALE GENOMIC DNA]</scope>
    <source>
        <strain evidence="9">DSM 19684</strain>
    </source>
</reference>
<dbReference type="InterPro" id="IPR000873">
    <property type="entry name" value="AMP-dep_synth/lig_dom"/>
</dbReference>
<keyword evidence="3" id="KW-0547">Nucleotide-binding</keyword>
<dbReference type="InterPro" id="IPR020845">
    <property type="entry name" value="AMP-binding_CS"/>
</dbReference>
<dbReference type="OrthoDB" id="9778383at2"/>
<feature type="domain" description="Acetyl-coenzyme A synthetase N-terminal" evidence="7">
    <location>
        <begin position="41"/>
        <end position="96"/>
    </location>
</feature>
<accession>A0A1G7SB81</accession>
<feature type="domain" description="AMP-binding enzyme C-terminal" evidence="6">
    <location>
        <begin position="545"/>
        <end position="618"/>
    </location>
</feature>
<keyword evidence="2" id="KW-0436">Ligase</keyword>
<evidence type="ECO:0000313" key="9">
    <source>
        <dbReference type="Proteomes" id="UP000199203"/>
    </source>
</evidence>
<dbReference type="Pfam" id="PF16177">
    <property type="entry name" value="ACAS_N"/>
    <property type="match status" value="1"/>
</dbReference>
<dbReference type="Gene3D" id="3.30.300.30">
    <property type="match status" value="1"/>
</dbReference>
<evidence type="ECO:0000313" key="8">
    <source>
        <dbReference type="EMBL" id="SDG20307.1"/>
    </source>
</evidence>
<dbReference type="InterPro" id="IPR032387">
    <property type="entry name" value="ACAS_N"/>
</dbReference>
<dbReference type="EMBL" id="FNBH01000003">
    <property type="protein sequence ID" value="SDG20307.1"/>
    <property type="molecule type" value="Genomic_DNA"/>
</dbReference>
<dbReference type="NCBIfam" id="TIGR01217">
    <property type="entry name" value="ac_ac_CoA_syn"/>
    <property type="match status" value="1"/>
</dbReference>
<sequence>MSLNRENNILWEATESFNNGSEMARFIDWLKSEKQLIFNDYESLWQWSVDSNDQFWLSLWEFYEVIYEGVIEQVVTTDSMPGANWFTGTILNYAEHIFRNAADTRPALIYSDEAGEIHEMSWRELKSKVATLQHFLLKEGVQEGDRVAAFLCNTPEATIAMLATVSIGAVWSMCSPDFGTHSVLDRFNQIEPTVLIATTGYSYNGRNYNKSEAVTEIAQQLPSLKHLLLTGQDNTIAPQSFSIPVSVWEEVVNTEHDCVLHFKRVPFSSPLWVLYSSGTTGIPKAITQSHGGILLEHFKFLGLHGNVQPGDRYFWYSTTGWVMWNILQSSMLLGATAVLYEGSVSYPSMSKLWDLAESVQLTTFGVSASYIHSCMKKGISPKETHDLSSLKCIGSTGSVLSLSGAQWIYEHVKKDVWLASVSGGTDICSGFVAGNPMLPVYANALQCKALGCGLYAYDENGIPVMNEQGEMVITKPMPSMPIYFWGEKDGKRYHESYFDTYPGVWRHGDNIIIYENGSVEITGRSDATLNRMGVRIGTSEIYQSVEKNPEIKDSLVVNIELENGGFYMPLFVVLNDKSALTEDLKTKIKKALRSEYSPRHVPDEIIEVKEIPYTLSGKKMEIPVKRILKGDAIDKVSSRDAMKNPDSLIVFQQLHNKDHQ</sequence>
<dbReference type="GO" id="GO:0006629">
    <property type="term" value="P:lipid metabolic process"/>
    <property type="evidence" value="ECO:0007669"/>
    <property type="project" value="InterPro"/>
</dbReference>
<dbReference type="InterPro" id="IPR045851">
    <property type="entry name" value="AMP-bd_C_sf"/>
</dbReference>
<dbReference type="PANTHER" id="PTHR42921:SF1">
    <property type="entry name" value="ACETOACETYL-COA SYNTHETASE"/>
    <property type="match status" value="1"/>
</dbReference>
<dbReference type="PROSITE" id="PS00455">
    <property type="entry name" value="AMP_BINDING"/>
    <property type="match status" value="1"/>
</dbReference>
<dbReference type="InterPro" id="IPR025110">
    <property type="entry name" value="AMP-bd_C"/>
</dbReference>
<dbReference type="Proteomes" id="UP000199203">
    <property type="component" value="Unassembled WGS sequence"/>
</dbReference>
<dbReference type="STRING" id="454006.SAMN05421825_2927"/>
<evidence type="ECO:0000256" key="3">
    <source>
        <dbReference type="ARBA" id="ARBA00022741"/>
    </source>
</evidence>
<evidence type="ECO:0000256" key="4">
    <source>
        <dbReference type="ARBA" id="ARBA00022840"/>
    </source>
</evidence>
<dbReference type="GO" id="GO:0005524">
    <property type="term" value="F:ATP binding"/>
    <property type="evidence" value="ECO:0007669"/>
    <property type="project" value="UniProtKB-KW"/>
</dbReference>
<name>A0A1G7SB81_9FLAO</name>
<keyword evidence="9" id="KW-1185">Reference proteome</keyword>